<evidence type="ECO:0000313" key="3">
    <source>
        <dbReference type="EMBL" id="ACM92617.1"/>
    </source>
</evidence>
<dbReference type="GO" id="GO:0008713">
    <property type="term" value="F:ADP-heptose-lipopolysaccharide heptosyltransferase activity"/>
    <property type="evidence" value="ECO:0007669"/>
    <property type="project" value="TreeGrafter"/>
</dbReference>
<proteinExistence type="predicted"/>
<dbReference type="CAZy" id="GT9">
    <property type="family name" value="Glycosyltransferase Family 9"/>
</dbReference>
<protein>
    <submittedName>
        <fullName evidence="3">Heptosyliii transferase</fullName>
    </submittedName>
</protein>
<accession>B9L6W1</accession>
<dbReference type="InterPro" id="IPR002201">
    <property type="entry name" value="Glyco_trans_9"/>
</dbReference>
<name>B9L6W1_NAUPA</name>
<evidence type="ECO:0000256" key="1">
    <source>
        <dbReference type="ARBA" id="ARBA00022676"/>
    </source>
</evidence>
<organism evidence="3 4">
    <name type="scientific">Nautilia profundicola (strain ATCC BAA-1463 / DSM 18972 / AmH)</name>
    <dbReference type="NCBI Taxonomy" id="598659"/>
    <lineage>
        <taxon>Bacteria</taxon>
        <taxon>Pseudomonadati</taxon>
        <taxon>Campylobacterota</taxon>
        <taxon>Epsilonproteobacteria</taxon>
        <taxon>Nautiliales</taxon>
        <taxon>Nautiliaceae</taxon>
        <taxon>Nautilia</taxon>
    </lineage>
</organism>
<sequence>MKILLIRNDNLGDLICTTPSIEALRKKYPDAQIDIVVNSYNFLGIRNNPFVDNIYIYTKPKHVKGIGEKLKALFGKIKIFNGIRKEKYDVSVVFRSEYSPSAEQFSNISKAKMRIGVKDKKGRDKFTIHIKPDNNKHEIEFCYDFLKPLEVEYNNEKPYFYVENEYIKKYKHLKSAIHFHISSRLNENQYSKEKFKKIIDNLKYEKIIITAEPKDFDDAEWLEKNTKASFIKTKSLLDLAGIISNDKLFVTLDGGALHIAPALGIKTIAISGKTNMNKWYPWGYKNLVIQDESKIAENIEPEIIIKKVEENI</sequence>
<dbReference type="OrthoDB" id="9797795at2"/>
<keyword evidence="2 3" id="KW-0808">Transferase</keyword>
<dbReference type="EMBL" id="CP001279">
    <property type="protein sequence ID" value="ACM92617.1"/>
    <property type="molecule type" value="Genomic_DNA"/>
</dbReference>
<evidence type="ECO:0000313" key="4">
    <source>
        <dbReference type="Proteomes" id="UP000000448"/>
    </source>
</evidence>
<dbReference type="GO" id="GO:0005829">
    <property type="term" value="C:cytosol"/>
    <property type="evidence" value="ECO:0007669"/>
    <property type="project" value="TreeGrafter"/>
</dbReference>
<dbReference type="RefSeq" id="WP_012663988.1">
    <property type="nucleotide sequence ID" value="NC_012115.1"/>
</dbReference>
<dbReference type="PANTHER" id="PTHR30160:SF1">
    <property type="entry name" value="LIPOPOLYSACCHARIDE 1,2-N-ACETYLGLUCOSAMINETRANSFERASE-RELATED"/>
    <property type="match status" value="1"/>
</dbReference>
<dbReference type="KEGG" id="nam:NAMH_1719"/>
<reference evidence="3 4" key="1">
    <citation type="journal article" date="2009" name="PLoS Genet.">
        <title>Adaptations to submarine hydrothermal environments exemplified by the genome of Nautilia profundicola.</title>
        <authorList>
            <person name="Campbell B.J."/>
            <person name="Smith J.L."/>
            <person name="Hanson T.E."/>
            <person name="Klotz M.G."/>
            <person name="Stein L.Y."/>
            <person name="Lee C.K."/>
            <person name="Wu D."/>
            <person name="Robinson J.M."/>
            <person name="Khouri H.M."/>
            <person name="Eisen J.A."/>
            <person name="Cary S.C."/>
        </authorList>
    </citation>
    <scope>NUCLEOTIDE SEQUENCE [LARGE SCALE GENOMIC DNA]</scope>
    <source>
        <strain evidence="4">ATCC BAA-1463 / DSM 18972 / AmH</strain>
    </source>
</reference>
<evidence type="ECO:0000256" key="2">
    <source>
        <dbReference type="ARBA" id="ARBA00022679"/>
    </source>
</evidence>
<keyword evidence="1" id="KW-0328">Glycosyltransferase</keyword>
<dbReference type="STRING" id="598659.NAMH_1719"/>
<dbReference type="AlphaFoldDB" id="B9L6W1"/>
<dbReference type="GO" id="GO:0009244">
    <property type="term" value="P:lipopolysaccharide core region biosynthetic process"/>
    <property type="evidence" value="ECO:0007669"/>
    <property type="project" value="TreeGrafter"/>
</dbReference>
<dbReference type="CDD" id="cd03789">
    <property type="entry name" value="GT9_LPS_heptosyltransferase"/>
    <property type="match status" value="1"/>
</dbReference>
<gene>
    <name evidence="3" type="ordered locus">NAMH_1719</name>
</gene>
<dbReference type="Gene3D" id="3.40.50.2000">
    <property type="entry name" value="Glycogen Phosphorylase B"/>
    <property type="match status" value="2"/>
</dbReference>
<dbReference type="InterPro" id="IPR051199">
    <property type="entry name" value="LPS_LOS_Heptosyltrfase"/>
</dbReference>
<dbReference type="eggNOG" id="COG0859">
    <property type="taxonomic scope" value="Bacteria"/>
</dbReference>
<dbReference type="PANTHER" id="PTHR30160">
    <property type="entry name" value="TETRAACYLDISACCHARIDE 4'-KINASE-RELATED"/>
    <property type="match status" value="1"/>
</dbReference>
<keyword evidence="4" id="KW-1185">Reference proteome</keyword>
<dbReference type="Pfam" id="PF01075">
    <property type="entry name" value="Glyco_transf_9"/>
    <property type="match status" value="1"/>
</dbReference>
<dbReference type="Proteomes" id="UP000000448">
    <property type="component" value="Chromosome"/>
</dbReference>
<dbReference type="HOGENOM" id="CLU_038371_3_1_7"/>
<dbReference type="SUPFAM" id="SSF53756">
    <property type="entry name" value="UDP-Glycosyltransferase/glycogen phosphorylase"/>
    <property type="match status" value="1"/>
</dbReference>